<dbReference type="RefSeq" id="WP_284299344.1">
    <property type="nucleotide sequence ID" value="NZ_BSSV01000006.1"/>
</dbReference>
<dbReference type="EMBL" id="BSSV01000006">
    <property type="protein sequence ID" value="GLX86364.1"/>
    <property type="molecule type" value="Genomic_DNA"/>
</dbReference>
<dbReference type="Pfam" id="PF04233">
    <property type="entry name" value="Phage_Mu_F"/>
    <property type="match status" value="1"/>
</dbReference>
<comment type="caution">
    <text evidence="2">The sequence shown here is derived from an EMBL/GenBank/DDBJ whole genome shotgun (WGS) entry which is preliminary data.</text>
</comment>
<sequence length="474" mass="54527">MPVRYGSLPFNEAITFFRNKQNIPTERWNDIWRHGHNSAFMVAGAMADDLVNDFRRAIDRAIAEGKSYTWFQQEFKAIRAKHGWAHSGSSAWRSKVIFDTNMRQSYNAGRYEQLQHFDVWEYQHGDSQHPRELHLSWDGLRLAKDDKFWLTHFPQNGWGCKCKVRGRTKAWMERHGYQLDESPVIDLVEWADKVTGEVHWVAKGIDPGFDYAPQKATLLANQQQLARQKAKPYVAPKRVVPTAFSTVERANVHGLNKVMDALKQTHASEQIALIEQFLNKHQTKTLLLKQSEMNASNKAARALSADILSYLDDSAKRFGIYNYTYQIKRGESMPNGFTSPMFNHIVIKLDSKANFNQVDIVAMQNAIELAIQLSKSELPYTLSSIVRRYSDKGYNGGAMMTWLHELGHQIHFKAGQPIPPIERANSLTHYGSSLDVEWFAEHFLAWALNRKALAKWNNEVAEYFDNLIKSTLHD</sequence>
<evidence type="ECO:0000259" key="1">
    <source>
        <dbReference type="Pfam" id="PF04233"/>
    </source>
</evidence>
<dbReference type="InterPro" id="IPR006528">
    <property type="entry name" value="Phage_head_morphogenesis_dom"/>
</dbReference>
<dbReference type="SUPFAM" id="SSF55486">
    <property type="entry name" value="Metalloproteases ('zincins'), catalytic domain"/>
    <property type="match status" value="1"/>
</dbReference>
<evidence type="ECO:0000313" key="2">
    <source>
        <dbReference type="EMBL" id="GLX86364.1"/>
    </source>
</evidence>
<dbReference type="Proteomes" id="UP001157134">
    <property type="component" value="Unassembled WGS sequence"/>
</dbReference>
<feature type="domain" description="Phage head morphogenesis" evidence="1">
    <location>
        <begin position="53"/>
        <end position="164"/>
    </location>
</feature>
<name>A0ABQ6HFK6_9GAMM</name>
<gene>
    <name evidence="2" type="ORF">tloyanaT_26170</name>
</gene>
<keyword evidence="3" id="KW-1185">Reference proteome</keyword>
<proteinExistence type="predicted"/>
<accession>A0ABQ6HFK6</accession>
<reference evidence="2 3" key="1">
    <citation type="submission" date="2023-03" db="EMBL/GenBank/DDBJ databases">
        <title>Thalassotalea loyana LMG 22536T draft genome sequence.</title>
        <authorList>
            <person name="Sawabe T."/>
        </authorList>
    </citation>
    <scope>NUCLEOTIDE SEQUENCE [LARGE SCALE GENOMIC DNA]</scope>
    <source>
        <strain evidence="2 3">LMG 22536</strain>
    </source>
</reference>
<evidence type="ECO:0000313" key="3">
    <source>
        <dbReference type="Proteomes" id="UP001157134"/>
    </source>
</evidence>
<protein>
    <recommendedName>
        <fullName evidence="1">Phage head morphogenesis domain-containing protein</fullName>
    </recommendedName>
</protein>
<organism evidence="2 3">
    <name type="scientific">Thalassotalea loyana</name>
    <dbReference type="NCBI Taxonomy" id="280483"/>
    <lineage>
        <taxon>Bacteria</taxon>
        <taxon>Pseudomonadati</taxon>
        <taxon>Pseudomonadota</taxon>
        <taxon>Gammaproteobacteria</taxon>
        <taxon>Alteromonadales</taxon>
        <taxon>Colwelliaceae</taxon>
        <taxon>Thalassotalea</taxon>
    </lineage>
</organism>